<accession>A0A9P5IUH4</accession>
<evidence type="ECO:0000313" key="2">
    <source>
        <dbReference type="EMBL" id="KAF7950820.1"/>
    </source>
</evidence>
<name>A0A9P5IUH4_9HELO</name>
<feature type="region of interest" description="Disordered" evidence="1">
    <location>
        <begin position="76"/>
        <end position="107"/>
    </location>
</feature>
<gene>
    <name evidence="2" type="ORF">EAE97_002372</name>
</gene>
<dbReference type="RefSeq" id="XP_038736089.1">
    <property type="nucleotide sequence ID" value="XM_038872883.1"/>
</dbReference>
<reference evidence="2 3" key="1">
    <citation type="journal article" date="2020" name="Genome Biol. Evol.">
        <title>Comparative genomics of Sclerotiniaceae.</title>
        <authorList>
            <person name="Valero Jimenez C.A."/>
            <person name="Steentjes M."/>
            <person name="Scholten O.E."/>
            <person name="Van Kan J.A.L."/>
        </authorList>
    </citation>
    <scope>NUCLEOTIDE SEQUENCE [LARGE SCALE GENOMIC DNA]</scope>
    <source>
        <strain evidence="2 3">MUCL 94</strain>
    </source>
</reference>
<keyword evidence="3" id="KW-1185">Reference proteome</keyword>
<evidence type="ECO:0000313" key="3">
    <source>
        <dbReference type="Proteomes" id="UP000710849"/>
    </source>
</evidence>
<organism evidence="2 3">
    <name type="scientific">Botrytis byssoidea</name>
    <dbReference type="NCBI Taxonomy" id="139641"/>
    <lineage>
        <taxon>Eukaryota</taxon>
        <taxon>Fungi</taxon>
        <taxon>Dikarya</taxon>
        <taxon>Ascomycota</taxon>
        <taxon>Pezizomycotina</taxon>
        <taxon>Leotiomycetes</taxon>
        <taxon>Helotiales</taxon>
        <taxon>Sclerotiniaceae</taxon>
        <taxon>Botrytis</taxon>
    </lineage>
</organism>
<dbReference type="EMBL" id="RCSW01000004">
    <property type="protein sequence ID" value="KAF7950820.1"/>
    <property type="molecule type" value="Genomic_DNA"/>
</dbReference>
<protein>
    <submittedName>
        <fullName evidence="2">Uncharacterized protein</fullName>
    </submittedName>
</protein>
<comment type="caution">
    <text evidence="2">The sequence shown here is derived from an EMBL/GenBank/DDBJ whole genome shotgun (WGS) entry which is preliminary data.</text>
</comment>
<proteinExistence type="predicted"/>
<dbReference type="Proteomes" id="UP000710849">
    <property type="component" value="Unassembled WGS sequence"/>
</dbReference>
<evidence type="ECO:0000256" key="1">
    <source>
        <dbReference type="SAM" id="MobiDB-lite"/>
    </source>
</evidence>
<dbReference type="GeneID" id="62145961"/>
<sequence>MSDNVSSEGTRRESGQAERAFIRVKEMREDPDVDRLTYLHKALQKLVAKLSTIISPSVVAFEEFVLSENGIPKSISSRERTRRRFPALPEERVEDYYDNTGKGPVHR</sequence>
<dbReference type="AlphaFoldDB" id="A0A9P5IUH4"/>